<sequence length="392" mass="43027">MKRERSLSCDRDLELWARRSRRRQLRIEIPRATLSHSSQCSSKASSIVKESPSSLFSASSVDSIFHDDIPPSPGLAIVAIPIIRCAPMTATSSAGSLNATAINCTNNPHESNELQKPHLGPALRSAPPIQGLYFDPSLRLPQELADKVVDFCMSTYFQSPNVNQVMLFGRANNLNSDNLTQSYPDTNNSCTIPRGDSSCSATSTLASPVLSSLTETCNTSNTTGLPTILVTLLSTLSSLLKPLLPPKTYLLLFPSTTTQARQAIINLYAPGEGISPHVDLIKRYGDGIIGVSFSSGCVMRFDRETHSSPPLSETMEKPTNRWELYLPERSVYVLTEDARYGWTHGIKKTTRDYAVVDAKQGKGIWIDRSVRLSVTYRWLLPGADIVGPSEDH</sequence>
<evidence type="ECO:0000313" key="2">
    <source>
        <dbReference type="EMBL" id="KIL61006.1"/>
    </source>
</evidence>
<gene>
    <name evidence="2" type="ORF">M378DRAFT_167511</name>
</gene>
<dbReference type="Proteomes" id="UP000054549">
    <property type="component" value="Unassembled WGS sequence"/>
</dbReference>
<keyword evidence="3" id="KW-1185">Reference proteome</keyword>
<dbReference type="GO" id="GO:0006631">
    <property type="term" value="P:fatty acid metabolic process"/>
    <property type="evidence" value="ECO:0007669"/>
    <property type="project" value="TreeGrafter"/>
</dbReference>
<dbReference type="InParanoid" id="A0A0C2WW37"/>
<dbReference type="GO" id="GO:0005759">
    <property type="term" value="C:mitochondrial matrix"/>
    <property type="evidence" value="ECO:0007669"/>
    <property type="project" value="TreeGrafter"/>
</dbReference>
<reference evidence="2 3" key="1">
    <citation type="submission" date="2014-04" db="EMBL/GenBank/DDBJ databases">
        <title>Evolutionary Origins and Diversification of the Mycorrhizal Mutualists.</title>
        <authorList>
            <consortium name="DOE Joint Genome Institute"/>
            <consortium name="Mycorrhizal Genomics Consortium"/>
            <person name="Kohler A."/>
            <person name="Kuo A."/>
            <person name="Nagy L.G."/>
            <person name="Floudas D."/>
            <person name="Copeland A."/>
            <person name="Barry K.W."/>
            <person name="Cichocki N."/>
            <person name="Veneault-Fourrey C."/>
            <person name="LaButti K."/>
            <person name="Lindquist E.A."/>
            <person name="Lipzen A."/>
            <person name="Lundell T."/>
            <person name="Morin E."/>
            <person name="Murat C."/>
            <person name="Riley R."/>
            <person name="Ohm R."/>
            <person name="Sun H."/>
            <person name="Tunlid A."/>
            <person name="Henrissat B."/>
            <person name="Grigoriev I.V."/>
            <person name="Hibbett D.S."/>
            <person name="Martin F."/>
        </authorList>
    </citation>
    <scope>NUCLEOTIDE SEQUENCE [LARGE SCALE GENOMIC DNA]</scope>
    <source>
        <strain evidence="2 3">Koide BX008</strain>
    </source>
</reference>
<organism evidence="2 3">
    <name type="scientific">Amanita muscaria (strain Koide BX008)</name>
    <dbReference type="NCBI Taxonomy" id="946122"/>
    <lineage>
        <taxon>Eukaryota</taxon>
        <taxon>Fungi</taxon>
        <taxon>Dikarya</taxon>
        <taxon>Basidiomycota</taxon>
        <taxon>Agaricomycotina</taxon>
        <taxon>Agaricomycetes</taxon>
        <taxon>Agaricomycetidae</taxon>
        <taxon>Agaricales</taxon>
        <taxon>Pluteineae</taxon>
        <taxon>Amanitaceae</taxon>
        <taxon>Amanita</taxon>
    </lineage>
</organism>
<accession>A0A0C2WW37</accession>
<dbReference type="SUPFAM" id="SSF51197">
    <property type="entry name" value="Clavaminate synthase-like"/>
    <property type="match status" value="1"/>
</dbReference>
<dbReference type="EMBL" id="KN818290">
    <property type="protein sequence ID" value="KIL61006.1"/>
    <property type="molecule type" value="Genomic_DNA"/>
</dbReference>
<dbReference type="InterPro" id="IPR032870">
    <property type="entry name" value="ALKBH7-like"/>
</dbReference>
<evidence type="ECO:0000259" key="1">
    <source>
        <dbReference type="PROSITE" id="PS51471"/>
    </source>
</evidence>
<dbReference type="InterPro" id="IPR037151">
    <property type="entry name" value="AlkB-like_sf"/>
</dbReference>
<name>A0A0C2WW37_AMAMK</name>
<dbReference type="InterPro" id="IPR027450">
    <property type="entry name" value="AlkB-like"/>
</dbReference>
<dbReference type="GO" id="GO:0016706">
    <property type="term" value="F:2-oxoglutarate-dependent dioxygenase activity"/>
    <property type="evidence" value="ECO:0007669"/>
    <property type="project" value="TreeGrafter"/>
</dbReference>
<dbReference type="PANTHER" id="PTHR21052:SF0">
    <property type="entry name" value="ALPHA-KETOGLUTARATE-DEPENDENT DIOXYGENASE ALKB HOMOLOG 7, MITOCHONDRIAL"/>
    <property type="match status" value="1"/>
</dbReference>
<feature type="domain" description="Fe2OG dioxygenase" evidence="1">
    <location>
        <begin position="256"/>
        <end position="380"/>
    </location>
</feature>
<dbReference type="PANTHER" id="PTHR21052">
    <property type="entry name" value="SPERMATOGENESIS ASSOCIATED 11-RELATED"/>
    <property type="match status" value="1"/>
</dbReference>
<dbReference type="InterPro" id="IPR005123">
    <property type="entry name" value="Oxoglu/Fe-dep_dioxygenase_dom"/>
</dbReference>
<dbReference type="PROSITE" id="PS51471">
    <property type="entry name" value="FE2OG_OXY"/>
    <property type="match status" value="1"/>
</dbReference>
<proteinExistence type="predicted"/>
<dbReference type="OrthoDB" id="412814at2759"/>
<dbReference type="HOGENOM" id="CLU_052246_2_0_1"/>
<dbReference type="Gene3D" id="2.60.120.590">
    <property type="entry name" value="Alpha-ketoglutarate-dependent dioxygenase AlkB-like"/>
    <property type="match status" value="1"/>
</dbReference>
<dbReference type="GO" id="GO:0006974">
    <property type="term" value="P:DNA damage response"/>
    <property type="evidence" value="ECO:0007669"/>
    <property type="project" value="InterPro"/>
</dbReference>
<dbReference type="AlphaFoldDB" id="A0A0C2WW37"/>
<evidence type="ECO:0000313" key="3">
    <source>
        <dbReference type="Proteomes" id="UP000054549"/>
    </source>
</evidence>
<dbReference type="STRING" id="946122.A0A0C2WW37"/>
<protein>
    <recommendedName>
        <fullName evidence="1">Fe2OG dioxygenase domain-containing protein</fullName>
    </recommendedName>
</protein>
<dbReference type="Pfam" id="PF13532">
    <property type="entry name" value="2OG-FeII_Oxy_2"/>
    <property type="match status" value="1"/>
</dbReference>